<dbReference type="EMBL" id="CAUYUJ010010496">
    <property type="protein sequence ID" value="CAK0829526.1"/>
    <property type="molecule type" value="Genomic_DNA"/>
</dbReference>
<gene>
    <name evidence="2" type="ORF">PCOR1329_LOCUS28439</name>
</gene>
<evidence type="ECO:0000256" key="1">
    <source>
        <dbReference type="SAM" id="MobiDB-lite"/>
    </source>
</evidence>
<sequence>MELRLQDLSDSDSPPSAELGLLLPGSRPPPKWASSSAVLFNRPFASLISHLRDSTSTRVAGPLSFRHPSTKSSSDTRPVFPASRILNSFQAWCGLCCFEPRLHFGLGQLVLDLCW</sequence>
<protein>
    <submittedName>
        <fullName evidence="2">Uncharacterized protein</fullName>
    </submittedName>
</protein>
<comment type="caution">
    <text evidence="2">The sequence shown here is derived from an EMBL/GenBank/DDBJ whole genome shotgun (WGS) entry which is preliminary data.</text>
</comment>
<dbReference type="Proteomes" id="UP001189429">
    <property type="component" value="Unassembled WGS sequence"/>
</dbReference>
<proteinExistence type="predicted"/>
<accession>A0ABN9SC12</accession>
<feature type="compositionally biased region" description="Low complexity" evidence="1">
    <location>
        <begin position="11"/>
        <end position="20"/>
    </location>
</feature>
<feature type="region of interest" description="Disordered" evidence="1">
    <location>
        <begin position="1"/>
        <end position="20"/>
    </location>
</feature>
<evidence type="ECO:0000313" key="2">
    <source>
        <dbReference type="EMBL" id="CAK0829526.1"/>
    </source>
</evidence>
<keyword evidence="3" id="KW-1185">Reference proteome</keyword>
<reference evidence="2" key="1">
    <citation type="submission" date="2023-10" db="EMBL/GenBank/DDBJ databases">
        <authorList>
            <person name="Chen Y."/>
            <person name="Shah S."/>
            <person name="Dougan E. K."/>
            <person name="Thang M."/>
            <person name="Chan C."/>
        </authorList>
    </citation>
    <scope>NUCLEOTIDE SEQUENCE [LARGE SCALE GENOMIC DNA]</scope>
</reference>
<name>A0ABN9SC12_9DINO</name>
<evidence type="ECO:0000313" key="3">
    <source>
        <dbReference type="Proteomes" id="UP001189429"/>
    </source>
</evidence>
<organism evidence="2 3">
    <name type="scientific">Prorocentrum cordatum</name>
    <dbReference type="NCBI Taxonomy" id="2364126"/>
    <lineage>
        <taxon>Eukaryota</taxon>
        <taxon>Sar</taxon>
        <taxon>Alveolata</taxon>
        <taxon>Dinophyceae</taxon>
        <taxon>Prorocentrales</taxon>
        <taxon>Prorocentraceae</taxon>
        <taxon>Prorocentrum</taxon>
    </lineage>
</organism>